<dbReference type="InterPro" id="IPR052654">
    <property type="entry name" value="CS_Sulfotransferase"/>
</dbReference>
<dbReference type="InterPro" id="IPR027417">
    <property type="entry name" value="P-loop_NTPase"/>
</dbReference>
<evidence type="ECO:0000313" key="2">
    <source>
        <dbReference type="Proteomes" id="UP001519460"/>
    </source>
</evidence>
<dbReference type="SUPFAM" id="SSF52540">
    <property type="entry name" value="P-loop containing nucleoside triphosphate hydrolases"/>
    <property type="match status" value="1"/>
</dbReference>
<dbReference type="EMBL" id="JACVVK020000235">
    <property type="protein sequence ID" value="KAK7482991.1"/>
    <property type="molecule type" value="Genomic_DNA"/>
</dbReference>
<reference evidence="1 2" key="1">
    <citation type="journal article" date="2023" name="Sci. Data">
        <title>Genome assembly of the Korean intertidal mud-creeper Batillaria attramentaria.</title>
        <authorList>
            <person name="Patra A.K."/>
            <person name="Ho P.T."/>
            <person name="Jun S."/>
            <person name="Lee S.J."/>
            <person name="Kim Y."/>
            <person name="Won Y.J."/>
        </authorList>
    </citation>
    <scope>NUCLEOTIDE SEQUENCE [LARGE SCALE GENOMIC DNA]</scope>
    <source>
        <strain evidence="1">Wonlab-2016</strain>
    </source>
</reference>
<evidence type="ECO:0000313" key="1">
    <source>
        <dbReference type="EMBL" id="KAK7482991.1"/>
    </source>
</evidence>
<comment type="caution">
    <text evidence="1">The sequence shown here is derived from an EMBL/GenBank/DDBJ whole genome shotgun (WGS) entry which is preliminary data.</text>
</comment>
<organism evidence="1 2">
    <name type="scientific">Batillaria attramentaria</name>
    <dbReference type="NCBI Taxonomy" id="370345"/>
    <lineage>
        <taxon>Eukaryota</taxon>
        <taxon>Metazoa</taxon>
        <taxon>Spiralia</taxon>
        <taxon>Lophotrochozoa</taxon>
        <taxon>Mollusca</taxon>
        <taxon>Gastropoda</taxon>
        <taxon>Caenogastropoda</taxon>
        <taxon>Sorbeoconcha</taxon>
        <taxon>Cerithioidea</taxon>
        <taxon>Batillariidae</taxon>
        <taxon>Batillaria</taxon>
    </lineage>
</organism>
<keyword evidence="2" id="KW-1185">Reference proteome</keyword>
<dbReference type="PANTHER" id="PTHR15723:SF0">
    <property type="entry name" value="CARBOHYDRATE SULFOTRANSFERASE 15"/>
    <property type="match status" value="1"/>
</dbReference>
<proteinExistence type="predicted"/>
<name>A0ABD0K6L9_9CAEN</name>
<evidence type="ECO:0008006" key="3">
    <source>
        <dbReference type="Google" id="ProtNLM"/>
    </source>
</evidence>
<dbReference type="AlphaFoldDB" id="A0ABD0K6L9"/>
<sequence length="162" mass="18484">MLLATFVSLSQRKKTLHSSRPVTQTEVRGDGPELPDMCKGPVGLPQADPVEGFDLFRLGPFPFFNNFRNPCWYEENSSFGMSCLPYFYLAGLPKCGTTDLWNRICMHPDVAPTFPKETGWLTKFRFLKKQFGIGQYAQFFASAIRRYGRSPERMRSLVVGKI</sequence>
<protein>
    <recommendedName>
        <fullName evidence="3">Sulfotransferase</fullName>
    </recommendedName>
</protein>
<dbReference type="Gene3D" id="3.40.50.300">
    <property type="entry name" value="P-loop containing nucleotide triphosphate hydrolases"/>
    <property type="match status" value="1"/>
</dbReference>
<accession>A0ABD0K6L9</accession>
<dbReference type="PANTHER" id="PTHR15723">
    <property type="entry name" value="CARBOHYDRATE SULFOTRANSFERASE 15"/>
    <property type="match status" value="1"/>
</dbReference>
<dbReference type="Proteomes" id="UP001519460">
    <property type="component" value="Unassembled WGS sequence"/>
</dbReference>
<gene>
    <name evidence="1" type="ORF">BaRGS_00025768</name>
</gene>